<comment type="caution">
    <text evidence="3">The sequence shown here is derived from an EMBL/GenBank/DDBJ whole genome shotgun (WGS) entry which is preliminary data.</text>
</comment>
<evidence type="ECO:0000256" key="1">
    <source>
        <dbReference type="SAM" id="SignalP"/>
    </source>
</evidence>
<reference evidence="3 4" key="1">
    <citation type="submission" date="2016-09" db="EMBL/GenBank/DDBJ databases">
        <title>Genome sequence of Eubacterium angustum.</title>
        <authorList>
            <person name="Poehlein A."/>
            <person name="Daniel R."/>
        </authorList>
    </citation>
    <scope>NUCLEOTIDE SEQUENCE [LARGE SCALE GENOMIC DNA]</scope>
    <source>
        <strain evidence="3 4">DSM 1989</strain>
    </source>
</reference>
<dbReference type="InterPro" id="IPR012854">
    <property type="entry name" value="Cu_amine_oxidase-like_N"/>
</dbReference>
<evidence type="ECO:0000313" key="3">
    <source>
        <dbReference type="EMBL" id="OHW63470.1"/>
    </source>
</evidence>
<evidence type="ECO:0000313" key="4">
    <source>
        <dbReference type="Proteomes" id="UP000180254"/>
    </source>
</evidence>
<sequence>MNKFLVLTLITSILTICSSGSNAEPDFVYRDISLVSGDVNGDGRSETVRLAGEIDRNKYDIDSYDSFEYEFLEFVNTRLFIEDYRGVILHSMAVPQGLFEKLVLADFDNNGSKDILFTFHDPDYPNIDHKVLSFKDNMLSELFNGELGHNGLDSTKYISLAVKDKYGISLKSPISSLNVNTVLSKQNRHMYDKFYNSDGSLIDGNLVYMSYPYLSEVELVRSGSALLEFSKLKSHIGEEILSLQTTYTWKNNKWIPTSITAIPLNYSINVKLNDRYLFFDSEPVVVSNRTLVPMRAIFEALGADISWDQNTSTVSAYKNGVSVKVKLDEKTAYINNTRFELDVPPIAVDERTMVPVRFVSEALGAEVTWDEVKYEVVIKK</sequence>
<accession>A0A1S1VAJ3</accession>
<keyword evidence="4" id="KW-1185">Reference proteome</keyword>
<name>A0A1S1VAJ3_9FIRM</name>
<organism evidence="3 4">
    <name type="scientific">Andreesenia angusta</name>
    <dbReference type="NCBI Taxonomy" id="39480"/>
    <lineage>
        <taxon>Bacteria</taxon>
        <taxon>Bacillati</taxon>
        <taxon>Bacillota</taxon>
        <taxon>Tissierellia</taxon>
        <taxon>Tissierellales</taxon>
        <taxon>Gottschalkiaceae</taxon>
        <taxon>Andreesenia</taxon>
    </lineage>
</organism>
<dbReference type="SUPFAM" id="SSF69318">
    <property type="entry name" value="Integrin alpha N-terminal domain"/>
    <property type="match status" value="1"/>
</dbReference>
<dbReference type="STRING" id="39480.EUAN_03340"/>
<proteinExistence type="predicted"/>
<dbReference type="EC" id="1.4.3.21" evidence="3"/>
<feature type="domain" description="Copper amine oxidase-like N-terminal" evidence="2">
    <location>
        <begin position="272"/>
        <end position="378"/>
    </location>
</feature>
<feature type="chain" id="PRO_5013045860" evidence="1">
    <location>
        <begin position="24"/>
        <end position="380"/>
    </location>
</feature>
<feature type="signal peptide" evidence="1">
    <location>
        <begin position="1"/>
        <end position="23"/>
    </location>
</feature>
<keyword evidence="1" id="KW-0732">Signal</keyword>
<evidence type="ECO:0000259" key="2">
    <source>
        <dbReference type="Pfam" id="PF07833"/>
    </source>
</evidence>
<dbReference type="Gene3D" id="3.30.457.10">
    <property type="entry name" value="Copper amine oxidase-like, N-terminal domain"/>
    <property type="match status" value="1"/>
</dbReference>
<keyword evidence="3" id="KW-0560">Oxidoreductase</keyword>
<dbReference type="EMBL" id="MKIE01000001">
    <property type="protein sequence ID" value="OHW63470.1"/>
    <property type="molecule type" value="Genomic_DNA"/>
</dbReference>
<dbReference type="InterPro" id="IPR028994">
    <property type="entry name" value="Integrin_alpha_N"/>
</dbReference>
<dbReference type="Pfam" id="PF07833">
    <property type="entry name" value="Cu_amine_oxidN1"/>
    <property type="match status" value="1"/>
</dbReference>
<dbReference type="GO" id="GO:0008131">
    <property type="term" value="F:primary methylamine oxidase activity"/>
    <property type="evidence" value="ECO:0007669"/>
    <property type="project" value="UniProtKB-EC"/>
</dbReference>
<dbReference type="SUPFAM" id="SSF55383">
    <property type="entry name" value="Copper amine oxidase, domain N"/>
    <property type="match status" value="1"/>
</dbReference>
<dbReference type="AlphaFoldDB" id="A0A1S1VAJ3"/>
<dbReference type="InterPro" id="IPR036582">
    <property type="entry name" value="Mao_N_sf"/>
</dbReference>
<gene>
    <name evidence="3" type="primary">maoA_2</name>
    <name evidence="3" type="ORF">EUAN_03340</name>
</gene>
<dbReference type="RefSeq" id="WP_211266244.1">
    <property type="nucleotide sequence ID" value="NZ_MKIE01000001.1"/>
</dbReference>
<dbReference type="Proteomes" id="UP000180254">
    <property type="component" value="Unassembled WGS sequence"/>
</dbReference>
<protein>
    <submittedName>
        <fullName evidence="3">Primary amine oxidase</fullName>
        <ecNumber evidence="3">1.4.3.21</ecNumber>
    </submittedName>
</protein>